<sequence length="467" mass="54673">MVEQYVWQTLPQYQNEEIDVYITVGTTPDAKTFPAHKLILNQFPYFNNLPFVPDNENKIQSVTIPESTPEIFEVIFRYFYTGALDPEKLKAKEIIEILKLANKLDCQEVIKFLQSFLVKRKSNWIEHHLLYIYRISSEHKFDKLQEYCNGYIDRHPELMFQLSEFNTISEEMLISLIKRDDLLMEEAVIWELVLKWGLSRYSYLSEDPKDPKSWSDEDVDEVKKILKNCLPLVRFSLLTSQQFYEKAHHYIVRFDPELDDKLLQFYLVPGTSDLYLSRQADINESKIITDSHTVSQILNQLSKVINNEISSYRDYYDSRSHNNYDLKLLLRGSRHGFTPKVFHELCDNRPSTVTIIKVKGKDEILGGYNAGEWKSKNGYGSSKSFIFSLKSTSYGINVSPVEYNERALNYGINYGPSFGLSDLIISGHNFKYGGKCYCKMDDYKVHIRNTENNFSIEDYEVFQVIKK</sequence>
<dbReference type="HOGENOM" id="CLU_021542_0_2_1"/>
<name>A0A015K1Z3_RHIIW</name>
<proteinExistence type="predicted"/>
<dbReference type="Pfam" id="PF07534">
    <property type="entry name" value="TLD"/>
    <property type="match status" value="1"/>
</dbReference>
<evidence type="ECO:0000313" key="4">
    <source>
        <dbReference type="Proteomes" id="UP000022910"/>
    </source>
</evidence>
<organism evidence="3 4">
    <name type="scientific">Rhizophagus irregularis (strain DAOM 197198w)</name>
    <name type="common">Glomus intraradices</name>
    <dbReference type="NCBI Taxonomy" id="1432141"/>
    <lineage>
        <taxon>Eukaryota</taxon>
        <taxon>Fungi</taxon>
        <taxon>Fungi incertae sedis</taxon>
        <taxon>Mucoromycota</taxon>
        <taxon>Glomeromycotina</taxon>
        <taxon>Glomeromycetes</taxon>
        <taxon>Glomerales</taxon>
        <taxon>Glomeraceae</taxon>
        <taxon>Rhizophagus</taxon>
    </lineage>
</organism>
<dbReference type="AlphaFoldDB" id="A0A015K1Z3"/>
<dbReference type="SMART" id="SM00875">
    <property type="entry name" value="BACK"/>
    <property type="match status" value="1"/>
</dbReference>
<feature type="domain" description="TLDc" evidence="2">
    <location>
        <begin position="303"/>
        <end position="465"/>
    </location>
</feature>
<evidence type="ECO:0000259" key="2">
    <source>
        <dbReference type="PROSITE" id="PS51886"/>
    </source>
</evidence>
<feature type="domain" description="BTB" evidence="1">
    <location>
        <begin position="18"/>
        <end position="88"/>
    </location>
</feature>
<dbReference type="InterPro" id="IPR011333">
    <property type="entry name" value="SKP1/BTB/POZ_sf"/>
</dbReference>
<dbReference type="PROSITE" id="PS50097">
    <property type="entry name" value="BTB"/>
    <property type="match status" value="1"/>
</dbReference>
<dbReference type="SMART" id="SM00225">
    <property type="entry name" value="BTB"/>
    <property type="match status" value="1"/>
</dbReference>
<dbReference type="InterPro" id="IPR006571">
    <property type="entry name" value="TLDc_dom"/>
</dbReference>
<dbReference type="Gene3D" id="1.25.40.420">
    <property type="match status" value="1"/>
</dbReference>
<dbReference type="Pfam" id="PF07707">
    <property type="entry name" value="BACK"/>
    <property type="match status" value="1"/>
</dbReference>
<dbReference type="PROSITE" id="PS51886">
    <property type="entry name" value="TLDC"/>
    <property type="match status" value="1"/>
</dbReference>
<dbReference type="Gene3D" id="3.30.710.10">
    <property type="entry name" value="Potassium Channel Kv1.1, Chain A"/>
    <property type="match status" value="1"/>
</dbReference>
<dbReference type="PANTHER" id="PTHR24410">
    <property type="entry name" value="HL07962P-RELATED"/>
    <property type="match status" value="1"/>
</dbReference>
<dbReference type="CDD" id="cd18186">
    <property type="entry name" value="BTB_POZ_ZBTB_KLHL-like"/>
    <property type="match status" value="1"/>
</dbReference>
<dbReference type="Pfam" id="PF00651">
    <property type="entry name" value="BTB"/>
    <property type="match status" value="1"/>
</dbReference>
<reference evidence="3 4" key="1">
    <citation type="submission" date="2014-02" db="EMBL/GenBank/DDBJ databases">
        <title>Single nucleus genome sequencing reveals high similarity among nuclei of an endomycorrhizal fungus.</title>
        <authorList>
            <person name="Lin K."/>
            <person name="Geurts R."/>
            <person name="Zhang Z."/>
            <person name="Limpens E."/>
            <person name="Saunders D.G."/>
            <person name="Mu D."/>
            <person name="Pang E."/>
            <person name="Cao H."/>
            <person name="Cha H."/>
            <person name="Lin T."/>
            <person name="Zhou Q."/>
            <person name="Shang Y."/>
            <person name="Li Y."/>
            <person name="Ivanov S."/>
            <person name="Sharma T."/>
            <person name="Velzen R.V."/>
            <person name="Ruijter N.D."/>
            <person name="Aanen D.K."/>
            <person name="Win J."/>
            <person name="Kamoun S."/>
            <person name="Bisseling T."/>
            <person name="Huang S."/>
        </authorList>
    </citation>
    <scope>NUCLEOTIDE SEQUENCE [LARGE SCALE GENOMIC DNA]</scope>
    <source>
        <strain evidence="4">DAOM197198w</strain>
    </source>
</reference>
<dbReference type="SMART" id="SM00584">
    <property type="entry name" value="TLDc"/>
    <property type="match status" value="1"/>
</dbReference>
<gene>
    <name evidence="3" type="ORF">RirG_038770</name>
</gene>
<dbReference type="InterPro" id="IPR000210">
    <property type="entry name" value="BTB/POZ_dom"/>
</dbReference>
<evidence type="ECO:0008006" key="5">
    <source>
        <dbReference type="Google" id="ProtNLM"/>
    </source>
</evidence>
<keyword evidence="4" id="KW-1185">Reference proteome</keyword>
<protein>
    <recommendedName>
        <fullName evidence="5">Kelch-like protein 17</fullName>
    </recommendedName>
</protein>
<dbReference type="InterPro" id="IPR011705">
    <property type="entry name" value="BACK"/>
</dbReference>
<dbReference type="OrthoDB" id="2359033at2759"/>
<dbReference type="EMBL" id="JEMT01012358">
    <property type="protein sequence ID" value="EXX75797.1"/>
    <property type="molecule type" value="Genomic_DNA"/>
</dbReference>
<evidence type="ECO:0000313" key="3">
    <source>
        <dbReference type="EMBL" id="EXX75797.1"/>
    </source>
</evidence>
<dbReference type="PANTHER" id="PTHR24410:SF23">
    <property type="entry name" value="BTB DOMAIN-CONTAINING PROTEIN-RELATED"/>
    <property type="match status" value="1"/>
</dbReference>
<accession>A0A015K1Z3</accession>
<dbReference type="Proteomes" id="UP000022910">
    <property type="component" value="Unassembled WGS sequence"/>
</dbReference>
<dbReference type="InterPro" id="IPR051481">
    <property type="entry name" value="BTB-POZ/Galectin-3-binding"/>
</dbReference>
<comment type="caution">
    <text evidence="3">The sequence shown here is derived from an EMBL/GenBank/DDBJ whole genome shotgun (WGS) entry which is preliminary data.</text>
</comment>
<evidence type="ECO:0000259" key="1">
    <source>
        <dbReference type="PROSITE" id="PS50097"/>
    </source>
</evidence>
<dbReference type="SUPFAM" id="SSF54695">
    <property type="entry name" value="POZ domain"/>
    <property type="match status" value="1"/>
</dbReference>